<dbReference type="EMBL" id="CP036425">
    <property type="protein sequence ID" value="QDU34057.1"/>
    <property type="molecule type" value="Genomic_DNA"/>
</dbReference>
<reference evidence="1 2" key="1">
    <citation type="submission" date="2019-02" db="EMBL/GenBank/DDBJ databases">
        <title>Deep-cultivation of Planctomycetes and their phenomic and genomic characterization uncovers novel biology.</title>
        <authorList>
            <person name="Wiegand S."/>
            <person name="Jogler M."/>
            <person name="Boedeker C."/>
            <person name="Pinto D."/>
            <person name="Vollmers J."/>
            <person name="Rivas-Marin E."/>
            <person name="Kohn T."/>
            <person name="Peeters S.H."/>
            <person name="Heuer A."/>
            <person name="Rast P."/>
            <person name="Oberbeckmann S."/>
            <person name="Bunk B."/>
            <person name="Jeske O."/>
            <person name="Meyerdierks A."/>
            <person name="Storesund J.E."/>
            <person name="Kallscheuer N."/>
            <person name="Luecker S."/>
            <person name="Lage O.M."/>
            <person name="Pohl T."/>
            <person name="Merkel B.J."/>
            <person name="Hornburger P."/>
            <person name="Mueller R.-W."/>
            <person name="Bruemmer F."/>
            <person name="Labrenz M."/>
            <person name="Spormann A.M."/>
            <person name="Op den Camp H."/>
            <person name="Overmann J."/>
            <person name="Amann R."/>
            <person name="Jetten M.S.M."/>
            <person name="Mascher T."/>
            <person name="Medema M.H."/>
            <person name="Devos D.P."/>
            <person name="Kaster A.-K."/>
            <person name="Ovreas L."/>
            <person name="Rohde M."/>
            <person name="Galperin M.Y."/>
            <person name="Jogler C."/>
        </authorList>
    </citation>
    <scope>NUCLEOTIDE SEQUENCE [LARGE SCALE GENOMIC DNA]</scope>
    <source>
        <strain evidence="1 2">KS4</strain>
    </source>
</reference>
<organism evidence="1 2">
    <name type="scientific">Poriferisphaera corsica</name>
    <dbReference type="NCBI Taxonomy" id="2528020"/>
    <lineage>
        <taxon>Bacteria</taxon>
        <taxon>Pseudomonadati</taxon>
        <taxon>Planctomycetota</taxon>
        <taxon>Phycisphaerae</taxon>
        <taxon>Phycisphaerales</taxon>
        <taxon>Phycisphaeraceae</taxon>
        <taxon>Poriferisphaera</taxon>
    </lineage>
</organism>
<dbReference type="Proteomes" id="UP000317369">
    <property type="component" value="Chromosome"/>
</dbReference>
<accession>A0A517YV02</accession>
<sequence length="135" mass="15124">MEVKVGPHVYRIILAKGIVRDEAGDPYCGLTFFDHQTILISGQLKPSKRLSTLWHELVHAFAYELDIAQSDTHDEESMCNLIGLAMSQLDAMTLARLHVYMLQGIDCDAVMMSPKLEQPIPVLQLLSDQKPSRAC</sequence>
<gene>
    <name evidence="1" type="ORF">KS4_21190</name>
</gene>
<keyword evidence="2" id="KW-1185">Reference proteome</keyword>
<name>A0A517YV02_9BACT</name>
<dbReference type="AlphaFoldDB" id="A0A517YV02"/>
<dbReference type="RefSeq" id="WP_145077596.1">
    <property type="nucleotide sequence ID" value="NZ_CP036425.1"/>
</dbReference>
<evidence type="ECO:0000313" key="1">
    <source>
        <dbReference type="EMBL" id="QDU34057.1"/>
    </source>
</evidence>
<evidence type="ECO:0000313" key="2">
    <source>
        <dbReference type="Proteomes" id="UP000317369"/>
    </source>
</evidence>
<proteinExistence type="predicted"/>
<evidence type="ECO:0008006" key="3">
    <source>
        <dbReference type="Google" id="ProtNLM"/>
    </source>
</evidence>
<dbReference type="KEGG" id="pcor:KS4_21190"/>
<protein>
    <recommendedName>
        <fullName evidence="3">IrrE N-terminal-like domain-containing protein</fullName>
    </recommendedName>
</protein>